<keyword evidence="2" id="KW-0378">Hydrolase</keyword>
<comment type="caution">
    <text evidence="2">The sequence shown here is derived from an EMBL/GenBank/DDBJ whole genome shotgun (WGS) entry which is preliminary data.</text>
</comment>
<dbReference type="InterPro" id="IPR011335">
    <property type="entry name" value="Restrct_endonuc-II-like"/>
</dbReference>
<dbReference type="Pfam" id="PF05685">
    <property type="entry name" value="Uma2"/>
    <property type="match status" value="1"/>
</dbReference>
<accession>A0A951UCX5</accession>
<proteinExistence type="predicted"/>
<evidence type="ECO:0000313" key="2">
    <source>
        <dbReference type="EMBL" id="MBW4547096.1"/>
    </source>
</evidence>
<feature type="domain" description="Putative restriction endonuclease" evidence="1">
    <location>
        <begin position="29"/>
        <end position="184"/>
    </location>
</feature>
<reference evidence="2" key="1">
    <citation type="submission" date="2021-05" db="EMBL/GenBank/DDBJ databases">
        <authorList>
            <person name="Pietrasiak N."/>
            <person name="Ward R."/>
            <person name="Stajich J.E."/>
            <person name="Kurbessoian T."/>
        </authorList>
    </citation>
    <scope>NUCLEOTIDE SEQUENCE</scope>
    <source>
        <strain evidence="2">CPER-KK1</strain>
    </source>
</reference>
<keyword evidence="2" id="KW-0540">Nuclease</keyword>
<dbReference type="SUPFAM" id="SSF52980">
    <property type="entry name" value="Restriction endonuclease-like"/>
    <property type="match status" value="1"/>
</dbReference>
<evidence type="ECO:0000313" key="3">
    <source>
        <dbReference type="Proteomes" id="UP000753908"/>
    </source>
</evidence>
<dbReference type="InterPro" id="IPR008538">
    <property type="entry name" value="Uma2"/>
</dbReference>
<evidence type="ECO:0000259" key="1">
    <source>
        <dbReference type="Pfam" id="PF05685"/>
    </source>
</evidence>
<dbReference type="Gene3D" id="3.90.1570.10">
    <property type="entry name" value="tt1808, chain A"/>
    <property type="match status" value="1"/>
</dbReference>
<dbReference type="Proteomes" id="UP000753908">
    <property type="component" value="Unassembled WGS sequence"/>
</dbReference>
<organism evidence="2 3">
    <name type="scientific">Symplocastrum torsivum CPER-KK1</name>
    <dbReference type="NCBI Taxonomy" id="450513"/>
    <lineage>
        <taxon>Bacteria</taxon>
        <taxon>Bacillati</taxon>
        <taxon>Cyanobacteriota</taxon>
        <taxon>Cyanophyceae</taxon>
        <taxon>Oscillatoriophycideae</taxon>
        <taxon>Oscillatoriales</taxon>
        <taxon>Microcoleaceae</taxon>
        <taxon>Symplocastrum</taxon>
    </lineage>
</organism>
<dbReference type="EMBL" id="JAHHIF010000035">
    <property type="protein sequence ID" value="MBW4547096.1"/>
    <property type="molecule type" value="Genomic_DNA"/>
</dbReference>
<dbReference type="PANTHER" id="PTHR47152">
    <property type="entry name" value="SLR2084 PROTEIN-RELATED"/>
    <property type="match status" value="1"/>
</dbReference>
<dbReference type="AlphaFoldDB" id="A0A951UCX5"/>
<reference evidence="2" key="2">
    <citation type="journal article" date="2022" name="Microbiol. Resour. Announc.">
        <title>Metagenome Sequencing to Explore Phylogenomics of Terrestrial Cyanobacteria.</title>
        <authorList>
            <person name="Ward R.D."/>
            <person name="Stajich J.E."/>
            <person name="Johansen J.R."/>
            <person name="Huntemann M."/>
            <person name="Clum A."/>
            <person name="Foster B."/>
            <person name="Foster B."/>
            <person name="Roux S."/>
            <person name="Palaniappan K."/>
            <person name="Varghese N."/>
            <person name="Mukherjee S."/>
            <person name="Reddy T.B.K."/>
            <person name="Daum C."/>
            <person name="Copeland A."/>
            <person name="Chen I.A."/>
            <person name="Ivanova N.N."/>
            <person name="Kyrpides N.C."/>
            <person name="Shapiro N."/>
            <person name="Eloe-Fadrosh E.A."/>
            <person name="Pietrasiak N."/>
        </authorList>
    </citation>
    <scope>NUCLEOTIDE SEQUENCE</scope>
    <source>
        <strain evidence="2">CPER-KK1</strain>
    </source>
</reference>
<sequence length="224" mass="25457">MISTQVSELELEDFQGKVTQNVVLPNVSWQTYKALLADMGDHRATRLTYNRGVLQIKLPSKLHEIINQLLARIVTTLTEELDLDVINLGSTTLEREELDQGAEPDTCFYIQNANQLQGLDPEIPENLPPDLVIEVDITSPSTRRIEVYQALGIPEVWCYTKKQGLKIYHLQIDECDRNYVESAFSLAFPKVSAAVLNQFLLSRQTQNENTVIRAVRTWIQSQVS</sequence>
<dbReference type="CDD" id="cd06260">
    <property type="entry name" value="DUF820-like"/>
    <property type="match status" value="1"/>
</dbReference>
<protein>
    <submittedName>
        <fullName evidence="2">Uma2 family endonuclease</fullName>
    </submittedName>
</protein>
<dbReference type="InterPro" id="IPR012296">
    <property type="entry name" value="Nuclease_put_TT1808"/>
</dbReference>
<dbReference type="PANTHER" id="PTHR47152:SF2">
    <property type="entry name" value="SLR2084 PROTEIN"/>
    <property type="match status" value="1"/>
</dbReference>
<name>A0A951UCX5_9CYAN</name>
<dbReference type="GO" id="GO:0004519">
    <property type="term" value="F:endonuclease activity"/>
    <property type="evidence" value="ECO:0007669"/>
    <property type="project" value="UniProtKB-KW"/>
</dbReference>
<keyword evidence="2" id="KW-0255">Endonuclease</keyword>
<gene>
    <name evidence="2" type="ORF">KME25_22030</name>
</gene>